<name>A0A076YQ25_9CAUD</name>
<gene>
    <name evidence="1" type="ORF">P10VF_058</name>
</gene>
<dbReference type="RefSeq" id="YP_009099797.1">
    <property type="nucleotide sequence ID" value="NC_025429.1"/>
</dbReference>
<sequence length="250" mass="28874">MTVENPQNVAELIAHCKMRIGEPMIRVNITDMQAKLRVKEAIYLFNSYHFDATEDAWIRQEITPAIQANKEFQVPGFVTGVNKIMNFKPSMFNDINMLGASVFSVLNRNLLSNVETSSKVDIYLYQREISEWENIWRPTPEFHFNRTSKMIKFDAGAIHFVVGQYIMYQAKVDLSQSTGDYFANDWLIRYVSCLFKEQWAENLSKFKGITLPGGHQIDVESIRSSSEKEKVELKEELYDQAMDFSPISIG</sequence>
<dbReference type="KEGG" id="vg:22109607"/>
<keyword evidence="2" id="KW-1185">Reference proteome</keyword>
<reference evidence="1 2" key="1">
    <citation type="submission" date="2014-07" db="EMBL/GenBank/DDBJ databases">
        <title>Isolation and characterization of Rhizobium leguminosarum phages from western Canadian soils and complete genome sequences of rhizobiophages vB_RleS_L338C and vB_RleM_P10VF.</title>
        <authorList>
            <person name="Restrepo-Cordoba M."/>
            <person name="Halmillawewa A.P."/>
            <person name="Perry B."/>
            <person name="Hynes M.F."/>
            <person name="Yost C.K."/>
        </authorList>
    </citation>
    <scope>NUCLEOTIDE SEQUENCE [LARGE SCALE GENOMIC DNA]</scope>
</reference>
<dbReference type="GeneID" id="22109607"/>
<dbReference type="Proteomes" id="UP000204140">
    <property type="component" value="Segment"/>
</dbReference>
<evidence type="ECO:0000313" key="1">
    <source>
        <dbReference type="EMBL" id="AIK68271.1"/>
    </source>
</evidence>
<evidence type="ECO:0000313" key="2">
    <source>
        <dbReference type="Proteomes" id="UP000204140"/>
    </source>
</evidence>
<dbReference type="EMBL" id="KM199770">
    <property type="protein sequence ID" value="AIK68271.1"/>
    <property type="molecule type" value="Genomic_DNA"/>
</dbReference>
<protein>
    <submittedName>
        <fullName evidence="1">Putative neck protein</fullName>
    </submittedName>
</protein>
<dbReference type="OrthoDB" id="6993at10239"/>
<accession>A0A076YQ25</accession>
<proteinExistence type="predicted"/>
<organism evidence="1 2">
    <name type="scientific">Rhizobium phage vB_RleM_P10VF</name>
    <dbReference type="NCBI Taxonomy" id="1527770"/>
    <lineage>
        <taxon>Viruses</taxon>
        <taxon>Duplodnaviria</taxon>
        <taxon>Heunggongvirae</taxon>
        <taxon>Uroviricota</taxon>
        <taxon>Caudoviricetes</taxon>
        <taxon>Pootjesviridae</taxon>
        <taxon>Innesvirus</taxon>
        <taxon>Innesvirus P10VF</taxon>
    </lineage>
</organism>